<proteinExistence type="predicted"/>
<comment type="caution">
    <text evidence="1">The sequence shown here is derived from an EMBL/GenBank/DDBJ whole genome shotgun (WGS) entry which is preliminary data.</text>
</comment>
<sequence>MEHICKPDRTYWYGHDVASSHYRQRYDGYVERLDAKIPETTDVRVNLLSPPV</sequence>
<evidence type="ECO:0000313" key="1">
    <source>
        <dbReference type="EMBL" id="MBK9718186.1"/>
    </source>
</evidence>
<name>A0A9D7SA42_9BACT</name>
<protein>
    <submittedName>
        <fullName evidence="1">Uncharacterized protein</fullName>
    </submittedName>
</protein>
<evidence type="ECO:0000313" key="2">
    <source>
        <dbReference type="Proteomes" id="UP000808349"/>
    </source>
</evidence>
<accession>A0A9D7SA42</accession>
<gene>
    <name evidence="1" type="ORF">IPO85_11870</name>
</gene>
<dbReference type="Proteomes" id="UP000808349">
    <property type="component" value="Unassembled WGS sequence"/>
</dbReference>
<organism evidence="1 2">
    <name type="scientific">Candidatus Defluviibacterium haderslevense</name>
    <dbReference type="NCBI Taxonomy" id="2981993"/>
    <lineage>
        <taxon>Bacteria</taxon>
        <taxon>Pseudomonadati</taxon>
        <taxon>Bacteroidota</taxon>
        <taxon>Saprospiria</taxon>
        <taxon>Saprospirales</taxon>
        <taxon>Saprospiraceae</taxon>
        <taxon>Candidatus Defluviibacterium</taxon>
    </lineage>
</organism>
<reference evidence="1 2" key="1">
    <citation type="submission" date="2020-10" db="EMBL/GenBank/DDBJ databases">
        <title>Connecting structure to function with the recovery of over 1000 high-quality activated sludge metagenome-assembled genomes encoding full-length rRNA genes using long-read sequencing.</title>
        <authorList>
            <person name="Singleton C.M."/>
            <person name="Petriglieri F."/>
            <person name="Kristensen J.M."/>
            <person name="Kirkegaard R.H."/>
            <person name="Michaelsen T.Y."/>
            <person name="Andersen M.H."/>
            <person name="Karst S.M."/>
            <person name="Dueholm M.S."/>
            <person name="Nielsen P.H."/>
            <person name="Albertsen M."/>
        </authorList>
    </citation>
    <scope>NUCLEOTIDE SEQUENCE [LARGE SCALE GENOMIC DNA]</scope>
    <source>
        <strain evidence="1">Ribe_18-Q3-R11-54_BAT3C.373</strain>
    </source>
</reference>
<dbReference type="AlphaFoldDB" id="A0A9D7SA42"/>
<dbReference type="EMBL" id="JADKFW010000007">
    <property type="protein sequence ID" value="MBK9718186.1"/>
    <property type="molecule type" value="Genomic_DNA"/>
</dbReference>